<dbReference type="Gene3D" id="2.60.40.10">
    <property type="entry name" value="Immunoglobulins"/>
    <property type="match status" value="1"/>
</dbReference>
<gene>
    <name evidence="5" type="ORF">I6N95_07770</name>
</gene>
<keyword evidence="2" id="KW-0378">Hydrolase</keyword>
<dbReference type="InterPro" id="IPR008979">
    <property type="entry name" value="Galactose-bd-like_sf"/>
</dbReference>
<evidence type="ECO:0000313" key="5">
    <source>
        <dbReference type="EMBL" id="MBP1040898.1"/>
    </source>
</evidence>
<dbReference type="RefSeq" id="WP_209526403.1">
    <property type="nucleotide sequence ID" value="NZ_JAEEGA010000004.1"/>
</dbReference>
<dbReference type="SUPFAM" id="SSF49303">
    <property type="entry name" value="beta-Galactosidase/glucuronidase domain"/>
    <property type="match status" value="1"/>
</dbReference>
<dbReference type="InterPro" id="IPR036156">
    <property type="entry name" value="Beta-gal/glucu_dom_sf"/>
</dbReference>
<dbReference type="GO" id="GO:0004553">
    <property type="term" value="F:hydrolase activity, hydrolyzing O-glycosyl compounds"/>
    <property type="evidence" value="ECO:0007669"/>
    <property type="project" value="InterPro"/>
</dbReference>
<dbReference type="InterPro" id="IPR051913">
    <property type="entry name" value="GH2_Domain-Containing"/>
</dbReference>
<dbReference type="InterPro" id="IPR006102">
    <property type="entry name" value="Ig-like_GH2"/>
</dbReference>
<dbReference type="InterPro" id="IPR017853">
    <property type="entry name" value="GH"/>
</dbReference>
<organism evidence="5 6">
    <name type="scientific">Vagococcus allomyrinae</name>
    <dbReference type="NCBI Taxonomy" id="2794353"/>
    <lineage>
        <taxon>Bacteria</taxon>
        <taxon>Bacillati</taxon>
        <taxon>Bacillota</taxon>
        <taxon>Bacilli</taxon>
        <taxon>Lactobacillales</taxon>
        <taxon>Enterococcaceae</taxon>
        <taxon>Vagococcus</taxon>
    </lineage>
</organism>
<evidence type="ECO:0000256" key="3">
    <source>
        <dbReference type="ARBA" id="ARBA00023295"/>
    </source>
</evidence>
<comment type="caution">
    <text evidence="5">The sequence shown here is derived from an EMBL/GenBank/DDBJ whole genome shotgun (WGS) entry which is preliminary data.</text>
</comment>
<evidence type="ECO:0000313" key="6">
    <source>
        <dbReference type="Proteomes" id="UP000674938"/>
    </source>
</evidence>
<dbReference type="InterPro" id="IPR013783">
    <property type="entry name" value="Ig-like_fold"/>
</dbReference>
<dbReference type="Pfam" id="PF00754">
    <property type="entry name" value="F5_F8_type_C"/>
    <property type="match status" value="1"/>
</dbReference>
<reference evidence="5" key="1">
    <citation type="submission" date="2020-12" db="EMBL/GenBank/DDBJ databases">
        <title>Vagococcus allomyrinae sp. nov. and Enterococcus lavae sp. nov., isolated from the larvae of Allomyrina dichotoma.</title>
        <authorList>
            <person name="Lee S.D."/>
        </authorList>
    </citation>
    <scope>NUCLEOTIDE SEQUENCE</scope>
    <source>
        <strain evidence="5">BWB3-3</strain>
    </source>
</reference>
<evidence type="ECO:0000256" key="1">
    <source>
        <dbReference type="ARBA" id="ARBA00007401"/>
    </source>
</evidence>
<dbReference type="SUPFAM" id="SSF51445">
    <property type="entry name" value="(Trans)glycosidases"/>
    <property type="match status" value="1"/>
</dbReference>
<dbReference type="Gene3D" id="3.20.20.80">
    <property type="entry name" value="Glycosidases"/>
    <property type="match status" value="1"/>
</dbReference>
<proteinExistence type="inferred from homology"/>
<dbReference type="Pfam" id="PF00703">
    <property type="entry name" value="Glyco_hydro_2"/>
    <property type="match status" value="1"/>
</dbReference>
<accession>A0A940PDN7</accession>
<dbReference type="GO" id="GO:0005975">
    <property type="term" value="P:carbohydrate metabolic process"/>
    <property type="evidence" value="ECO:0007669"/>
    <property type="project" value="InterPro"/>
</dbReference>
<protein>
    <submittedName>
        <fullName evidence="5">Discoidin domain-containing protein</fullName>
    </submittedName>
</protein>
<dbReference type="InterPro" id="IPR006104">
    <property type="entry name" value="Glyco_hydro_2_N"/>
</dbReference>
<dbReference type="EMBL" id="JAEEGA010000004">
    <property type="protein sequence ID" value="MBP1040898.1"/>
    <property type="molecule type" value="Genomic_DNA"/>
</dbReference>
<dbReference type="Gene3D" id="2.60.120.260">
    <property type="entry name" value="Galactose-binding domain-like"/>
    <property type="match status" value="2"/>
</dbReference>
<evidence type="ECO:0000256" key="2">
    <source>
        <dbReference type="ARBA" id="ARBA00022801"/>
    </source>
</evidence>
<keyword evidence="3" id="KW-0326">Glycosidase</keyword>
<name>A0A940PDN7_9ENTE</name>
<keyword evidence="6" id="KW-1185">Reference proteome</keyword>
<dbReference type="InterPro" id="IPR000421">
    <property type="entry name" value="FA58C"/>
</dbReference>
<dbReference type="Proteomes" id="UP000674938">
    <property type="component" value="Unassembled WGS sequence"/>
</dbReference>
<sequence length="1023" mass="117493">MINLTGNWNYRLDPDDLGEENNWATTLSEFTGGFNIPGSHNDHGIGESYQYDGQLSKENVRHLRQKHKYRGKIWFHKTIEIETYSPKMCYHLLLERVMWQSQVWLNGKFVGVRDSLSVEHVYDLTEYINENNKFELVVCIDNRDIKDINETPSAYTDETQSIWNGMIGRCQIIETAYLRKLSIQILPDSLQKKVQISLTYRLRQPLEGGRMEISLFYQNEPLLTRDEVVSHDGSITWDCQLPAIHLWDEFTPELYSLKVSLKRDQETLYSEFRTFGFRHLSSLDSQLLINHHPTFLRGTIDCCIFPLTGYPSMAEDHWQTIMSTIKSYGLNHIRFHSWCPPEAAFAVADKLGLYLQIEGPIWLDDWMPFVLGDRPDHYDFLPKESERIIRQYGHHPSFCFYSCGNEIRGDFQLLSQTIATLKQKNPQILYTLTSNWDRSVDPEDDLFIAQTVDTIPIRGQYDMDQLIKSTKMSFEKGVNRRQIPVISHEIGQYSVYPSIKEIDKYTGNLLPINFQAIKDDLIRKGMLEQADEFTQESGKLALALYKEEIEAALRTEKMGGFQLLGLNDFTGQSTATVGILDAFWETKDLIAAEEFRQFCQGIVPLALLEKRIWDNQEPFYAGVKIANYQEDIDDAEIQWSLDYGEGVLSGQFNTSISLGVNSLTEEIQLDDLSVIKCHSRVTFQVSLYLKSGIRYSNSWVLWVYATNTETSPTFLHATYPDEKVLARVSQGATLLLEPVAAQMEQAKATNYFPVFWSPVHFTSQEGCGFIFQAMHPLFQSFPTKSYLESQWKSVIETSYSLSYQYLENDFTPLIQVIPNFFNHEKRLLLGEFAYGKGKILISTLNLTGETIETKALKHAIYDYLNHSSDSSLYKIETAELLQLCQVKSDRHYQDLALGKKAMSDSELLPHTASNGNDGKKTKWQAVDQLPGHWWEVDLADTYMFNKIDISFLSSGVYYYSISSSLDGKDYEILVNKTVNSGEDKFVSEPVEGCGRFIRISFGDSETGMSVGFHAFNVYLEETI</sequence>
<dbReference type="SUPFAM" id="SSF49785">
    <property type="entry name" value="Galactose-binding domain-like"/>
    <property type="match status" value="2"/>
</dbReference>
<feature type="domain" description="F5/8 type C" evidence="4">
    <location>
        <begin position="878"/>
        <end position="1020"/>
    </location>
</feature>
<dbReference type="Pfam" id="PF02837">
    <property type="entry name" value="Glyco_hydro_2_N"/>
    <property type="match status" value="1"/>
</dbReference>
<dbReference type="PROSITE" id="PS50022">
    <property type="entry name" value="FA58C_3"/>
    <property type="match status" value="1"/>
</dbReference>
<evidence type="ECO:0000259" key="4">
    <source>
        <dbReference type="PROSITE" id="PS50022"/>
    </source>
</evidence>
<dbReference type="PANTHER" id="PTHR42732">
    <property type="entry name" value="BETA-GALACTOSIDASE"/>
    <property type="match status" value="1"/>
</dbReference>
<comment type="similarity">
    <text evidence="1">Belongs to the glycosyl hydrolase 2 family.</text>
</comment>
<dbReference type="AlphaFoldDB" id="A0A940PDN7"/>